<sequence length="104" mass="11234">MASASRPPTGGPGGTGAAPVRSDRSPWNWLLLVPIVLPLVVPLYNRVEPTLFGWPFFYWMQLLFVGLGVLTTVLVYRATRRSPADRAAARAAVARDAGSRDGGR</sequence>
<accession>A0ABV3XGW8</accession>
<dbReference type="InterPro" id="IPR021741">
    <property type="entry name" value="DUF3311"/>
</dbReference>
<evidence type="ECO:0000256" key="1">
    <source>
        <dbReference type="SAM" id="MobiDB-lite"/>
    </source>
</evidence>
<dbReference type="Pfam" id="PF11755">
    <property type="entry name" value="DUF3311"/>
    <property type="match status" value="1"/>
</dbReference>
<evidence type="ECO:0000256" key="2">
    <source>
        <dbReference type="SAM" id="Phobius"/>
    </source>
</evidence>
<keyword evidence="2" id="KW-0812">Transmembrane</keyword>
<feature type="transmembrane region" description="Helical" evidence="2">
    <location>
        <begin position="56"/>
        <end position="76"/>
    </location>
</feature>
<comment type="caution">
    <text evidence="3">The sequence shown here is derived from an EMBL/GenBank/DDBJ whole genome shotgun (WGS) entry which is preliminary data.</text>
</comment>
<feature type="region of interest" description="Disordered" evidence="1">
    <location>
        <begin position="1"/>
        <end position="22"/>
    </location>
</feature>
<reference evidence="3 4" key="1">
    <citation type="submission" date="2024-06" db="EMBL/GenBank/DDBJ databases">
        <title>Draft genome sequence of Geodermatophilus badlandi, a novel member of the Geodermatophilaceae isolated from badland sedimentary rocks in the Red desert, Wyoming, USA.</title>
        <authorList>
            <person name="Ben Tekaya S."/>
            <person name="Nouioui I."/>
            <person name="Flores G.M."/>
            <person name="Shaal M.N."/>
            <person name="Bredoire F."/>
            <person name="Basile F."/>
            <person name="Van Diepen L."/>
            <person name="Ward N.L."/>
        </authorList>
    </citation>
    <scope>NUCLEOTIDE SEQUENCE [LARGE SCALE GENOMIC DNA]</scope>
    <source>
        <strain evidence="3 4">WL48A</strain>
    </source>
</reference>
<gene>
    <name evidence="3" type="ORF">ABQ292_15800</name>
</gene>
<evidence type="ECO:0000313" key="3">
    <source>
        <dbReference type="EMBL" id="MEX5719828.1"/>
    </source>
</evidence>
<dbReference type="Proteomes" id="UP001560045">
    <property type="component" value="Unassembled WGS sequence"/>
</dbReference>
<dbReference type="EMBL" id="JBFNXQ010000051">
    <property type="protein sequence ID" value="MEX5719828.1"/>
    <property type="molecule type" value="Genomic_DNA"/>
</dbReference>
<dbReference type="RefSeq" id="WP_369208046.1">
    <property type="nucleotide sequence ID" value="NZ_JBFNXQ010000051.1"/>
</dbReference>
<keyword evidence="2" id="KW-0472">Membrane</keyword>
<keyword evidence="4" id="KW-1185">Reference proteome</keyword>
<name>A0ABV3XGW8_9ACTN</name>
<feature type="transmembrane region" description="Helical" evidence="2">
    <location>
        <begin position="27"/>
        <end position="44"/>
    </location>
</feature>
<proteinExistence type="predicted"/>
<evidence type="ECO:0000313" key="4">
    <source>
        <dbReference type="Proteomes" id="UP001560045"/>
    </source>
</evidence>
<organism evidence="3 4">
    <name type="scientific">Geodermatophilus maliterrae</name>
    <dbReference type="NCBI Taxonomy" id="3162531"/>
    <lineage>
        <taxon>Bacteria</taxon>
        <taxon>Bacillati</taxon>
        <taxon>Actinomycetota</taxon>
        <taxon>Actinomycetes</taxon>
        <taxon>Geodermatophilales</taxon>
        <taxon>Geodermatophilaceae</taxon>
        <taxon>Geodermatophilus</taxon>
    </lineage>
</organism>
<keyword evidence="2" id="KW-1133">Transmembrane helix</keyword>
<protein>
    <submittedName>
        <fullName evidence="3">DUF3311 domain-containing protein</fullName>
    </submittedName>
</protein>